<dbReference type="InterPro" id="IPR025500">
    <property type="entry name" value="DUF4390"/>
</dbReference>
<feature type="signal peptide" evidence="1">
    <location>
        <begin position="1"/>
        <end position="22"/>
    </location>
</feature>
<dbReference type="RefSeq" id="WP_160334240.1">
    <property type="nucleotide sequence ID" value="NZ_CALPCR010000015.1"/>
</dbReference>
<dbReference type="Proteomes" id="UP000472580">
    <property type="component" value="Unassembled WGS sequence"/>
</dbReference>
<evidence type="ECO:0000256" key="1">
    <source>
        <dbReference type="SAM" id="SignalP"/>
    </source>
</evidence>
<keyword evidence="3" id="KW-1185">Reference proteome</keyword>
<keyword evidence="1" id="KW-0732">Signal</keyword>
<reference evidence="2 3" key="1">
    <citation type="submission" date="2019-12" db="EMBL/GenBank/DDBJ databases">
        <title>Microbes associate with the intestines of laboratory mice.</title>
        <authorList>
            <person name="Navarre W."/>
            <person name="Wong E."/>
        </authorList>
    </citation>
    <scope>NUCLEOTIDE SEQUENCE [LARGE SCALE GENOMIC DNA]</scope>
    <source>
        <strain evidence="2 3">NM82_D38</strain>
    </source>
</reference>
<evidence type="ECO:0000313" key="3">
    <source>
        <dbReference type="Proteomes" id="UP000472580"/>
    </source>
</evidence>
<dbReference type="EMBL" id="WSRP01000002">
    <property type="protein sequence ID" value="MVX55808.1"/>
    <property type="molecule type" value="Genomic_DNA"/>
</dbReference>
<protein>
    <submittedName>
        <fullName evidence="2">DUF4390 domain-containing protein</fullName>
    </submittedName>
</protein>
<comment type="caution">
    <text evidence="2">The sequence shown here is derived from an EMBL/GenBank/DDBJ whole genome shotgun (WGS) entry which is preliminary data.</text>
</comment>
<gene>
    <name evidence="2" type="ORF">E5987_01120</name>
</gene>
<name>A0A6L6YGJ4_9BURK</name>
<evidence type="ECO:0000313" key="2">
    <source>
        <dbReference type="EMBL" id="MVX55808.1"/>
    </source>
</evidence>
<organism evidence="2 3">
    <name type="scientific">Parasutterella muris</name>
    <dbReference type="NCBI Taxonomy" id="2565572"/>
    <lineage>
        <taxon>Bacteria</taxon>
        <taxon>Pseudomonadati</taxon>
        <taxon>Pseudomonadota</taxon>
        <taxon>Betaproteobacteria</taxon>
        <taxon>Burkholderiales</taxon>
        <taxon>Sutterellaceae</taxon>
        <taxon>Parasutterella</taxon>
    </lineage>
</organism>
<feature type="chain" id="PRO_5026963141" evidence="1">
    <location>
        <begin position="23"/>
        <end position="187"/>
    </location>
</feature>
<proteinExistence type="predicted"/>
<dbReference type="AlphaFoldDB" id="A0A6L6YGJ4"/>
<sequence>MLLKKVVLAAALVLSAVGQAYSASVEPVTAEISAQRTPSSGLFFNGEFNFELTDELMDVLLRGITLSFVLEVEVEKKRWYWFDRDIAGASEHIRLSFNPLTRKYKLSIGGMTQSFESPAAALAMMKNVSNLYLGSYRELNPEGYSAKARFYLDTSKLPKPFQVTLRREDGWNVDSGWFPVKITRSEG</sequence>
<dbReference type="Pfam" id="PF14334">
    <property type="entry name" value="DUF4390"/>
    <property type="match status" value="1"/>
</dbReference>
<accession>A0A6L6YGJ4</accession>
<dbReference type="OrthoDB" id="5298153at2"/>